<dbReference type="InterPro" id="IPR002347">
    <property type="entry name" value="SDR_fam"/>
</dbReference>
<accession>A0A5C5VVH7</accession>
<sequence>MTLSSESPAKHALITGGSAGFGLALAQAYAERGYQLTIVGRVADRLEAAAQTLQCGGAAGVATLSADLGMPGEGIRVVQAAIAASGRLDAVCHAAGRSSRGWATETPREEFEALLRINFLAAVELAAASAEALCVSRGSLILIGSLATRVAPAGLGAYPASKHPLAALAQQYRLERGPRGHHTLLVCPGPLSRADAGERYNAESAGLPERLRKPAGGARVSVIDPHVLARQVLRACERRQAELIVPAKARWLFVLSQLSPRWGDWLLNKKMGGSSPSGDTGESQPGSDQ</sequence>
<proteinExistence type="inferred from homology"/>
<dbReference type="PANTHER" id="PTHR44196:SF1">
    <property type="entry name" value="DEHYDROGENASE_REDUCTASE SDR FAMILY MEMBER 7B"/>
    <property type="match status" value="1"/>
</dbReference>
<dbReference type="PRINTS" id="PR00081">
    <property type="entry name" value="GDHRDH"/>
</dbReference>
<dbReference type="EMBL" id="SJPH01000008">
    <property type="protein sequence ID" value="TWT41601.1"/>
    <property type="molecule type" value="Genomic_DNA"/>
</dbReference>
<organism evidence="4 5">
    <name type="scientific">Botrimarina hoheduenensis</name>
    <dbReference type="NCBI Taxonomy" id="2528000"/>
    <lineage>
        <taxon>Bacteria</taxon>
        <taxon>Pseudomonadati</taxon>
        <taxon>Planctomycetota</taxon>
        <taxon>Planctomycetia</taxon>
        <taxon>Pirellulales</taxon>
        <taxon>Lacipirellulaceae</taxon>
        <taxon>Botrimarina</taxon>
    </lineage>
</organism>
<evidence type="ECO:0000313" key="4">
    <source>
        <dbReference type="EMBL" id="TWT41601.1"/>
    </source>
</evidence>
<dbReference type="GO" id="GO:0016020">
    <property type="term" value="C:membrane"/>
    <property type="evidence" value="ECO:0007669"/>
    <property type="project" value="TreeGrafter"/>
</dbReference>
<evidence type="ECO:0000256" key="2">
    <source>
        <dbReference type="ARBA" id="ARBA00023002"/>
    </source>
</evidence>
<evidence type="ECO:0000256" key="1">
    <source>
        <dbReference type="ARBA" id="ARBA00006484"/>
    </source>
</evidence>
<dbReference type="GO" id="GO:0016491">
    <property type="term" value="F:oxidoreductase activity"/>
    <property type="evidence" value="ECO:0007669"/>
    <property type="project" value="UniProtKB-KW"/>
</dbReference>
<dbReference type="Gene3D" id="3.40.50.720">
    <property type="entry name" value="NAD(P)-binding Rossmann-like Domain"/>
    <property type="match status" value="1"/>
</dbReference>
<evidence type="ECO:0000313" key="5">
    <source>
        <dbReference type="Proteomes" id="UP000318995"/>
    </source>
</evidence>
<dbReference type="RefSeq" id="WP_146575185.1">
    <property type="nucleotide sequence ID" value="NZ_SJPH01000008.1"/>
</dbReference>
<reference evidence="4 5" key="1">
    <citation type="submission" date="2019-02" db="EMBL/GenBank/DDBJ databases">
        <title>Deep-cultivation of Planctomycetes and their phenomic and genomic characterization uncovers novel biology.</title>
        <authorList>
            <person name="Wiegand S."/>
            <person name="Jogler M."/>
            <person name="Boedeker C."/>
            <person name="Pinto D."/>
            <person name="Vollmers J."/>
            <person name="Rivas-Marin E."/>
            <person name="Kohn T."/>
            <person name="Peeters S.H."/>
            <person name="Heuer A."/>
            <person name="Rast P."/>
            <person name="Oberbeckmann S."/>
            <person name="Bunk B."/>
            <person name="Jeske O."/>
            <person name="Meyerdierks A."/>
            <person name="Storesund J.E."/>
            <person name="Kallscheuer N."/>
            <person name="Luecker S."/>
            <person name="Lage O.M."/>
            <person name="Pohl T."/>
            <person name="Merkel B.J."/>
            <person name="Hornburger P."/>
            <person name="Mueller R.-W."/>
            <person name="Bruemmer F."/>
            <person name="Labrenz M."/>
            <person name="Spormann A.M."/>
            <person name="Op Den Camp H."/>
            <person name="Overmann J."/>
            <person name="Amann R."/>
            <person name="Jetten M.S.M."/>
            <person name="Mascher T."/>
            <person name="Medema M.H."/>
            <person name="Devos D.P."/>
            <person name="Kaster A.-K."/>
            <person name="Ovreas L."/>
            <person name="Rohde M."/>
            <person name="Galperin M.Y."/>
            <person name="Jogler C."/>
        </authorList>
    </citation>
    <scope>NUCLEOTIDE SEQUENCE [LARGE SCALE GENOMIC DNA]</scope>
    <source>
        <strain evidence="4 5">Pla111</strain>
    </source>
</reference>
<comment type="similarity">
    <text evidence="1">Belongs to the short-chain dehydrogenases/reductases (SDR) family.</text>
</comment>
<protein>
    <submittedName>
        <fullName evidence="4">Cyclic-di-GMP-binding biofilm dispersal mediator protein</fullName>
    </submittedName>
</protein>
<evidence type="ECO:0000256" key="3">
    <source>
        <dbReference type="SAM" id="MobiDB-lite"/>
    </source>
</evidence>
<dbReference type="OrthoDB" id="151996at2"/>
<keyword evidence="2" id="KW-0560">Oxidoreductase</keyword>
<feature type="compositionally biased region" description="Polar residues" evidence="3">
    <location>
        <begin position="274"/>
        <end position="289"/>
    </location>
</feature>
<dbReference type="PANTHER" id="PTHR44196">
    <property type="entry name" value="DEHYDROGENASE/REDUCTASE SDR FAMILY MEMBER 7B"/>
    <property type="match status" value="1"/>
</dbReference>
<dbReference type="SUPFAM" id="SSF51735">
    <property type="entry name" value="NAD(P)-binding Rossmann-fold domains"/>
    <property type="match status" value="1"/>
</dbReference>
<gene>
    <name evidence="4" type="primary">bdcA</name>
    <name evidence="4" type="ORF">Pla111_29780</name>
</gene>
<name>A0A5C5VVH7_9BACT</name>
<dbReference type="Pfam" id="PF00106">
    <property type="entry name" value="adh_short"/>
    <property type="match status" value="1"/>
</dbReference>
<dbReference type="AlphaFoldDB" id="A0A5C5VVH7"/>
<dbReference type="Proteomes" id="UP000318995">
    <property type="component" value="Unassembled WGS sequence"/>
</dbReference>
<dbReference type="InterPro" id="IPR036291">
    <property type="entry name" value="NAD(P)-bd_dom_sf"/>
</dbReference>
<comment type="caution">
    <text evidence="4">The sequence shown here is derived from an EMBL/GenBank/DDBJ whole genome shotgun (WGS) entry which is preliminary data.</text>
</comment>
<keyword evidence="5" id="KW-1185">Reference proteome</keyword>
<feature type="region of interest" description="Disordered" evidence="3">
    <location>
        <begin position="269"/>
        <end position="289"/>
    </location>
</feature>